<evidence type="ECO:0000256" key="12">
    <source>
        <dbReference type="ARBA" id="ARBA00045940"/>
    </source>
</evidence>
<comment type="similarity">
    <text evidence="9">Belongs to the RNF181 family.</text>
</comment>
<dbReference type="KEGG" id="aten:116293285"/>
<evidence type="ECO:0000256" key="13">
    <source>
        <dbReference type="PROSITE-ProRule" id="PRU00175"/>
    </source>
</evidence>
<dbReference type="GO" id="GO:0008270">
    <property type="term" value="F:zinc ion binding"/>
    <property type="evidence" value="ECO:0007669"/>
    <property type="project" value="UniProtKB-KW"/>
</dbReference>
<evidence type="ECO:0000256" key="10">
    <source>
        <dbReference type="ARBA" id="ARBA00039317"/>
    </source>
</evidence>
<dbReference type="EC" id="2.3.2.27" evidence="3"/>
<evidence type="ECO:0000256" key="7">
    <source>
        <dbReference type="ARBA" id="ARBA00022786"/>
    </source>
</evidence>
<dbReference type="FunFam" id="3.30.40.10:FF:000022">
    <property type="entry name" value="E3 ubiquitin-protein ligase RING1-like"/>
    <property type="match status" value="1"/>
</dbReference>
<dbReference type="GeneID" id="116293285"/>
<dbReference type="InterPro" id="IPR013083">
    <property type="entry name" value="Znf_RING/FYVE/PHD"/>
</dbReference>
<dbReference type="PANTHER" id="PTHR15710:SF160">
    <property type="entry name" value="E3 UBIQUITIN-PROTEIN LIGASE RNF181"/>
    <property type="match status" value="1"/>
</dbReference>
<name>A0A6P8HJJ1_ACTTE</name>
<evidence type="ECO:0000256" key="11">
    <source>
        <dbReference type="ARBA" id="ARBA00041674"/>
    </source>
</evidence>
<comment type="catalytic activity">
    <reaction evidence="1">
        <text>S-ubiquitinyl-[E2 ubiquitin-conjugating enzyme]-L-cysteine + [acceptor protein]-L-lysine = [E2 ubiquitin-conjugating enzyme]-L-cysteine + N(6)-ubiquitinyl-[acceptor protein]-L-lysine.</text>
        <dbReference type="EC" id="2.3.2.27"/>
    </reaction>
</comment>
<evidence type="ECO:0000313" key="15">
    <source>
        <dbReference type="Proteomes" id="UP000515163"/>
    </source>
</evidence>
<accession>A0A6P8HJJ1</accession>
<dbReference type="InterPro" id="IPR001841">
    <property type="entry name" value="Znf_RING"/>
</dbReference>
<evidence type="ECO:0000313" key="16">
    <source>
        <dbReference type="RefSeq" id="XP_031556549.1"/>
    </source>
</evidence>
<sequence>MASYFDEHASTDRASHPNFLLELASAGFDNIGSPPASNEAINNLVVVTITRNHLKDDSTSSCPICLAEYEENEKVKQMPCEHMFHSGCILPWLEKTNSCPVCRYELPTDNEEYEELKKLKGKEEGRQHRVQTLHASMFS</sequence>
<keyword evidence="8" id="KW-0862">Zinc</keyword>
<dbReference type="Proteomes" id="UP000515163">
    <property type="component" value="Unplaced"/>
</dbReference>
<comment type="function">
    <text evidence="12">E3 ubiquitin-protein ligase which accepts ubiquitin from an E2 ubiquitin-conjugating enzyme in the form of a thioester and then directly transfers the ubiquitin to targeted substrates. Catalyzes monoubiquitination of 26S proteasome subunit PSMC2/RPT1.</text>
</comment>
<dbReference type="OrthoDB" id="21204at2759"/>
<dbReference type="PROSITE" id="PS50089">
    <property type="entry name" value="ZF_RING_2"/>
    <property type="match status" value="1"/>
</dbReference>
<evidence type="ECO:0000256" key="4">
    <source>
        <dbReference type="ARBA" id="ARBA00022679"/>
    </source>
</evidence>
<evidence type="ECO:0000256" key="9">
    <source>
        <dbReference type="ARBA" id="ARBA00038197"/>
    </source>
</evidence>
<feature type="domain" description="RING-type" evidence="14">
    <location>
        <begin position="62"/>
        <end position="103"/>
    </location>
</feature>
<dbReference type="AlphaFoldDB" id="A0A6P8HJJ1"/>
<dbReference type="InParanoid" id="A0A6P8HJJ1"/>
<reference evidence="16" key="1">
    <citation type="submission" date="2025-08" db="UniProtKB">
        <authorList>
            <consortium name="RefSeq"/>
        </authorList>
    </citation>
    <scope>IDENTIFICATION</scope>
    <source>
        <tissue evidence="16">Tentacle</tissue>
    </source>
</reference>
<keyword evidence="5" id="KW-0479">Metal-binding</keyword>
<dbReference type="Pfam" id="PF13639">
    <property type="entry name" value="zf-RING_2"/>
    <property type="match status" value="1"/>
</dbReference>
<proteinExistence type="inferred from homology"/>
<gene>
    <name evidence="16" type="primary">LOC116293285</name>
</gene>
<dbReference type="SMART" id="SM00184">
    <property type="entry name" value="RING"/>
    <property type="match status" value="1"/>
</dbReference>
<evidence type="ECO:0000256" key="3">
    <source>
        <dbReference type="ARBA" id="ARBA00012483"/>
    </source>
</evidence>
<keyword evidence="6 13" id="KW-0863">Zinc-finger</keyword>
<dbReference type="PANTHER" id="PTHR15710">
    <property type="entry name" value="E3 UBIQUITIN-PROTEIN LIGASE PRAJA"/>
    <property type="match status" value="1"/>
</dbReference>
<dbReference type="GO" id="GO:0061630">
    <property type="term" value="F:ubiquitin protein ligase activity"/>
    <property type="evidence" value="ECO:0007669"/>
    <property type="project" value="UniProtKB-EC"/>
</dbReference>
<keyword evidence="7" id="KW-0833">Ubl conjugation pathway</keyword>
<evidence type="ECO:0000256" key="8">
    <source>
        <dbReference type="ARBA" id="ARBA00022833"/>
    </source>
</evidence>
<evidence type="ECO:0000256" key="2">
    <source>
        <dbReference type="ARBA" id="ARBA00004906"/>
    </source>
</evidence>
<dbReference type="RefSeq" id="XP_031556549.1">
    <property type="nucleotide sequence ID" value="XM_031700689.1"/>
</dbReference>
<dbReference type="GO" id="GO:0005737">
    <property type="term" value="C:cytoplasm"/>
    <property type="evidence" value="ECO:0007669"/>
    <property type="project" value="TreeGrafter"/>
</dbReference>
<organism evidence="15 16">
    <name type="scientific">Actinia tenebrosa</name>
    <name type="common">Australian red waratah sea anemone</name>
    <dbReference type="NCBI Taxonomy" id="6105"/>
    <lineage>
        <taxon>Eukaryota</taxon>
        <taxon>Metazoa</taxon>
        <taxon>Cnidaria</taxon>
        <taxon>Anthozoa</taxon>
        <taxon>Hexacorallia</taxon>
        <taxon>Actiniaria</taxon>
        <taxon>Actiniidae</taxon>
        <taxon>Actinia</taxon>
    </lineage>
</organism>
<keyword evidence="15" id="KW-1185">Reference proteome</keyword>
<dbReference type="FunCoup" id="A0A6P8HJJ1">
    <property type="interactions" value="597"/>
</dbReference>
<evidence type="ECO:0000256" key="5">
    <source>
        <dbReference type="ARBA" id="ARBA00022723"/>
    </source>
</evidence>
<dbReference type="GO" id="GO:0016567">
    <property type="term" value="P:protein ubiquitination"/>
    <property type="evidence" value="ECO:0007669"/>
    <property type="project" value="TreeGrafter"/>
</dbReference>
<evidence type="ECO:0000256" key="1">
    <source>
        <dbReference type="ARBA" id="ARBA00000900"/>
    </source>
</evidence>
<comment type="pathway">
    <text evidence="2">Protein modification; protein ubiquitination.</text>
</comment>
<evidence type="ECO:0000259" key="14">
    <source>
        <dbReference type="PROSITE" id="PS50089"/>
    </source>
</evidence>
<dbReference type="SUPFAM" id="SSF57850">
    <property type="entry name" value="RING/U-box"/>
    <property type="match status" value="1"/>
</dbReference>
<dbReference type="Gene3D" id="3.30.40.10">
    <property type="entry name" value="Zinc/RING finger domain, C3HC4 (zinc finger)"/>
    <property type="match status" value="1"/>
</dbReference>
<dbReference type="CDD" id="cd16669">
    <property type="entry name" value="RING-H2_RNF181"/>
    <property type="match status" value="1"/>
</dbReference>
<evidence type="ECO:0000256" key="6">
    <source>
        <dbReference type="ARBA" id="ARBA00022771"/>
    </source>
</evidence>
<keyword evidence="4" id="KW-0808">Transferase</keyword>
<protein>
    <recommendedName>
        <fullName evidence="10">E3 ubiquitin-protein ligase RNF181</fullName>
        <ecNumber evidence="3">2.3.2.27</ecNumber>
    </recommendedName>
    <alternativeName>
        <fullName evidence="11">RING finger protein 181</fullName>
    </alternativeName>
</protein>